<dbReference type="EMBL" id="BAABJQ010000010">
    <property type="protein sequence ID" value="GAA5187733.1"/>
    <property type="molecule type" value="Genomic_DNA"/>
</dbReference>
<keyword evidence="3 7" id="KW-0547">Nucleotide-binding</keyword>
<evidence type="ECO:0000313" key="10">
    <source>
        <dbReference type="Proteomes" id="UP001501570"/>
    </source>
</evidence>
<name>A0ABP9RV09_9ACTN</name>
<dbReference type="Proteomes" id="UP001501570">
    <property type="component" value="Unassembled WGS sequence"/>
</dbReference>
<keyword evidence="2 7" id="KW-0436">Ligase</keyword>
<dbReference type="RefSeq" id="WP_345631087.1">
    <property type="nucleotide sequence ID" value="NZ_BAABJQ010000010.1"/>
</dbReference>
<evidence type="ECO:0000256" key="1">
    <source>
        <dbReference type="ARBA" id="ARBA00012838"/>
    </source>
</evidence>
<evidence type="ECO:0000256" key="5">
    <source>
        <dbReference type="ARBA" id="ARBA00022917"/>
    </source>
</evidence>
<evidence type="ECO:0000256" key="3">
    <source>
        <dbReference type="ARBA" id="ARBA00022741"/>
    </source>
</evidence>
<keyword evidence="5 7" id="KW-0648">Protein biosynthesis</keyword>
<dbReference type="PANTHER" id="PTHR43326">
    <property type="entry name" value="METHIONYL-TRNA SYNTHETASE"/>
    <property type="match status" value="1"/>
</dbReference>
<sequence>MTRVYLTTTIPYVNAAPHLGFALEAVQADVLTRHHRQRGDEVRLLTGTDDNSLKNVLAAEAAGLPVQQYVDSNAEAFAALREPLALSYDDFIRTSRDPRHRAGVRRLWHACAEAGDLYRARYEGLYCVGCEHYLTEDELDAGCCPEHRVPPARLAEQNWFFRLSRYAGRIHEAIASGRLRIEPAGRRNEVLSFIEGGLRDFSVSRSRQRARGWGIPVPGDDDQVVYVWWDALGNYVTSLGYGGDERAYRTWWAGSDRRVHLIGKGVLRFHAVYWPAMLLSAGLPLPTDILVHDYLTVDGQKISKSSGARVDPVELANRYGTDAVRWWLLREVPRVGDVDFTVERLIARANDDLAGGVGNLVSRVVTMAHRYRAGRVSATPGQAELPGACRTATVLVDTALSDGDFRRATAAVWSIVEHANREIERVRPWELARAERAGDARAGEELDACLSGLLAACRCLGERLAAFLPGTAAGVLVTCTPADGLLPPPEPLYPRIQP</sequence>
<feature type="domain" description="Methionyl/Leucyl tRNA synthetase" evidence="8">
    <location>
        <begin position="155"/>
        <end position="364"/>
    </location>
</feature>
<keyword evidence="6 7" id="KW-0030">Aminoacyl-tRNA synthetase</keyword>
<dbReference type="Gene3D" id="1.10.730.10">
    <property type="entry name" value="Isoleucyl-tRNA Synthetase, Domain 1"/>
    <property type="match status" value="1"/>
</dbReference>
<evidence type="ECO:0000256" key="2">
    <source>
        <dbReference type="ARBA" id="ARBA00022598"/>
    </source>
</evidence>
<evidence type="ECO:0000259" key="8">
    <source>
        <dbReference type="Pfam" id="PF09334"/>
    </source>
</evidence>
<dbReference type="EC" id="6.1.1.10" evidence="1"/>
<dbReference type="GO" id="GO:0016874">
    <property type="term" value="F:ligase activity"/>
    <property type="evidence" value="ECO:0007669"/>
    <property type="project" value="UniProtKB-KW"/>
</dbReference>
<dbReference type="Gene3D" id="2.170.220.10">
    <property type="match status" value="1"/>
</dbReference>
<dbReference type="PRINTS" id="PR01041">
    <property type="entry name" value="TRNASYNTHMET"/>
</dbReference>
<dbReference type="InterPro" id="IPR023457">
    <property type="entry name" value="Met-tRNA_synth_2"/>
</dbReference>
<protein>
    <recommendedName>
        <fullName evidence="1">methionine--tRNA ligase</fullName>
        <ecNumber evidence="1">6.1.1.10</ecNumber>
    </recommendedName>
</protein>
<keyword evidence="4 7" id="KW-0067">ATP-binding</keyword>
<evidence type="ECO:0000256" key="6">
    <source>
        <dbReference type="ARBA" id="ARBA00023146"/>
    </source>
</evidence>
<reference evidence="10" key="1">
    <citation type="journal article" date="2019" name="Int. J. Syst. Evol. Microbiol.">
        <title>The Global Catalogue of Microorganisms (GCM) 10K type strain sequencing project: providing services to taxonomists for standard genome sequencing and annotation.</title>
        <authorList>
            <consortium name="The Broad Institute Genomics Platform"/>
            <consortium name="The Broad Institute Genome Sequencing Center for Infectious Disease"/>
            <person name="Wu L."/>
            <person name="Ma J."/>
        </authorList>
    </citation>
    <scope>NUCLEOTIDE SEQUENCE [LARGE SCALE GENOMIC DNA]</scope>
    <source>
        <strain evidence="10">JCM 18304</strain>
    </source>
</reference>
<proteinExistence type="inferred from homology"/>
<dbReference type="InterPro" id="IPR015413">
    <property type="entry name" value="Methionyl/Leucyl_tRNA_Synth"/>
</dbReference>
<accession>A0ABP9RV09</accession>
<comment type="similarity">
    <text evidence="7">Belongs to the class-I aminoacyl-tRNA synthetase family.</text>
</comment>
<dbReference type="SUPFAM" id="SSF52374">
    <property type="entry name" value="Nucleotidylyl transferase"/>
    <property type="match status" value="1"/>
</dbReference>
<dbReference type="Pfam" id="PF09334">
    <property type="entry name" value="tRNA-synt_1g"/>
    <property type="match status" value="2"/>
</dbReference>
<dbReference type="CDD" id="cd00814">
    <property type="entry name" value="MetRS_core"/>
    <property type="match status" value="1"/>
</dbReference>
<evidence type="ECO:0000313" key="9">
    <source>
        <dbReference type="EMBL" id="GAA5187733.1"/>
    </source>
</evidence>
<dbReference type="SUPFAM" id="SSF47323">
    <property type="entry name" value="Anticodon-binding domain of a subclass of class I aminoacyl-tRNA synthetases"/>
    <property type="match status" value="1"/>
</dbReference>
<evidence type="ECO:0000256" key="4">
    <source>
        <dbReference type="ARBA" id="ARBA00022840"/>
    </source>
</evidence>
<dbReference type="PANTHER" id="PTHR43326:SF1">
    <property type="entry name" value="METHIONINE--TRNA LIGASE, MITOCHONDRIAL"/>
    <property type="match status" value="1"/>
</dbReference>
<dbReference type="InterPro" id="IPR033911">
    <property type="entry name" value="MetRS_core"/>
</dbReference>
<keyword evidence="10" id="KW-1185">Reference proteome</keyword>
<organism evidence="9 10">
    <name type="scientific">Rugosimonospora acidiphila</name>
    <dbReference type="NCBI Taxonomy" id="556531"/>
    <lineage>
        <taxon>Bacteria</taxon>
        <taxon>Bacillati</taxon>
        <taxon>Actinomycetota</taxon>
        <taxon>Actinomycetes</taxon>
        <taxon>Micromonosporales</taxon>
        <taxon>Micromonosporaceae</taxon>
        <taxon>Rugosimonospora</taxon>
    </lineage>
</organism>
<dbReference type="InterPro" id="IPR014729">
    <property type="entry name" value="Rossmann-like_a/b/a_fold"/>
</dbReference>
<gene>
    <name evidence="9" type="primary">metG_1</name>
    <name evidence="9" type="ORF">GCM10023322_36700</name>
</gene>
<dbReference type="InterPro" id="IPR009080">
    <property type="entry name" value="tRNAsynth_Ia_anticodon-bd"/>
</dbReference>
<comment type="caution">
    <text evidence="9">The sequence shown here is derived from an EMBL/GenBank/DDBJ whole genome shotgun (WGS) entry which is preliminary data.</text>
</comment>
<evidence type="ECO:0000256" key="7">
    <source>
        <dbReference type="RuleBase" id="RU363039"/>
    </source>
</evidence>
<dbReference type="Gene3D" id="3.40.50.620">
    <property type="entry name" value="HUPs"/>
    <property type="match status" value="1"/>
</dbReference>
<feature type="domain" description="Methionyl/Leucyl tRNA synthetase" evidence="8">
    <location>
        <begin position="5"/>
        <end position="148"/>
    </location>
</feature>